<sequence>MELATAIPVFKISSERLAREHYIDCLGFTIDWIYQQRNHPVYLQIRKDKLVLHLTEHEGDAEPGAVVMVHVSGIDQFYLELRTRLPAGKLVIVSHTEASTTLQIADPFGNQLRLTENKLS</sequence>
<evidence type="ECO:0000256" key="1">
    <source>
        <dbReference type="ARBA" id="ARBA00023251"/>
    </source>
</evidence>
<protein>
    <recommendedName>
        <fullName evidence="4">Glyoxalase</fullName>
    </recommendedName>
</protein>
<dbReference type="SUPFAM" id="SSF54593">
    <property type="entry name" value="Glyoxalase/Bleomycin resistance protein/Dihydroxybiphenyl dioxygenase"/>
    <property type="match status" value="1"/>
</dbReference>
<dbReference type="InterPro" id="IPR000335">
    <property type="entry name" value="Bleomycin-R"/>
</dbReference>
<evidence type="ECO:0000313" key="3">
    <source>
        <dbReference type="Proteomes" id="UP000183915"/>
    </source>
</evidence>
<gene>
    <name evidence="2" type="ORF">SAMN04490188_4368</name>
</gene>
<comment type="caution">
    <text evidence="2">The sequence shown here is derived from an EMBL/GenBank/DDBJ whole genome shotgun (WGS) entry which is preliminary data.</text>
</comment>
<proteinExistence type="predicted"/>
<dbReference type="Pfam" id="PF19581">
    <property type="entry name" value="Glyoxalase_7"/>
    <property type="match status" value="1"/>
</dbReference>
<organism evidence="2 3">
    <name type="scientific">Pseudomonas kilonensis</name>
    <dbReference type="NCBI Taxonomy" id="132476"/>
    <lineage>
        <taxon>Bacteria</taxon>
        <taxon>Pseudomonadati</taxon>
        <taxon>Pseudomonadota</taxon>
        <taxon>Gammaproteobacteria</taxon>
        <taxon>Pseudomonadales</taxon>
        <taxon>Pseudomonadaceae</taxon>
        <taxon>Pseudomonas</taxon>
    </lineage>
</organism>
<evidence type="ECO:0000313" key="2">
    <source>
        <dbReference type="EMBL" id="SEE55079.1"/>
    </source>
</evidence>
<evidence type="ECO:0008006" key="4">
    <source>
        <dbReference type="Google" id="ProtNLM"/>
    </source>
</evidence>
<reference evidence="2 3" key="1">
    <citation type="submission" date="2016-10" db="EMBL/GenBank/DDBJ databases">
        <authorList>
            <person name="Varghese N."/>
            <person name="Submissions S."/>
        </authorList>
    </citation>
    <scope>NUCLEOTIDE SEQUENCE [LARGE SCALE GENOMIC DNA]</scope>
    <source>
        <strain evidence="2 3">BS3780</strain>
    </source>
</reference>
<keyword evidence="3" id="KW-1185">Reference proteome</keyword>
<name>A0ABY0ZDT2_9PSED</name>
<keyword evidence="1" id="KW-0046">Antibiotic resistance</keyword>
<dbReference type="InterPro" id="IPR029068">
    <property type="entry name" value="Glyas_Bleomycin-R_OHBP_Dase"/>
</dbReference>
<dbReference type="Proteomes" id="UP000183915">
    <property type="component" value="Unassembled WGS sequence"/>
</dbReference>
<dbReference type="RefSeq" id="WP_074849662.1">
    <property type="nucleotide sequence ID" value="NZ_FNTT01000002.1"/>
</dbReference>
<accession>A0ABY0ZDT2</accession>
<dbReference type="EMBL" id="FNTT01000002">
    <property type="protein sequence ID" value="SEE55079.1"/>
    <property type="molecule type" value="Genomic_DNA"/>
</dbReference>
<dbReference type="Gene3D" id="3.10.180.10">
    <property type="entry name" value="2,3-Dihydroxybiphenyl 1,2-Dioxygenase, domain 1"/>
    <property type="match status" value="1"/>
</dbReference>